<evidence type="ECO:0000313" key="4">
    <source>
        <dbReference type="Proteomes" id="UP000219546"/>
    </source>
</evidence>
<name>A0A285CUZ4_9BACI</name>
<dbReference type="NCBIfam" id="TIGR02428">
    <property type="entry name" value="pcaJ_scoB_fam"/>
    <property type="match status" value="1"/>
</dbReference>
<evidence type="ECO:0000313" key="3">
    <source>
        <dbReference type="EMBL" id="SNX70753.1"/>
    </source>
</evidence>
<dbReference type="AlphaFoldDB" id="A0A285CUZ4"/>
<dbReference type="RefSeq" id="WP_097158706.1">
    <property type="nucleotide sequence ID" value="NZ_JBEPMQ010000006.1"/>
</dbReference>
<dbReference type="SMART" id="SM00882">
    <property type="entry name" value="CoA_trans"/>
    <property type="match status" value="1"/>
</dbReference>
<evidence type="ECO:0000256" key="1">
    <source>
        <dbReference type="ARBA" id="ARBA00007047"/>
    </source>
</evidence>
<dbReference type="InterPro" id="IPR004165">
    <property type="entry name" value="CoA_trans_fam_I"/>
</dbReference>
<dbReference type="SUPFAM" id="SSF100950">
    <property type="entry name" value="NagB/RpiA/CoA transferase-like"/>
    <property type="match status" value="1"/>
</dbReference>
<dbReference type="Proteomes" id="UP000219546">
    <property type="component" value="Unassembled WGS sequence"/>
</dbReference>
<proteinExistence type="inferred from homology"/>
<gene>
    <name evidence="3" type="ORF">SAMN05877753_104322</name>
</gene>
<dbReference type="GO" id="GO:0008410">
    <property type="term" value="F:CoA-transferase activity"/>
    <property type="evidence" value="ECO:0007669"/>
    <property type="project" value="InterPro"/>
</dbReference>
<keyword evidence="2 3" id="KW-0808">Transferase</keyword>
<dbReference type="PROSITE" id="PS01274">
    <property type="entry name" value="COA_TRANSF_2"/>
    <property type="match status" value="1"/>
</dbReference>
<dbReference type="OrthoDB" id="9778604at2"/>
<dbReference type="Pfam" id="PF01144">
    <property type="entry name" value="CoA_trans"/>
    <property type="match status" value="1"/>
</dbReference>
<keyword evidence="4" id="KW-1185">Reference proteome</keyword>
<reference evidence="3 4" key="1">
    <citation type="submission" date="2017-08" db="EMBL/GenBank/DDBJ databases">
        <authorList>
            <person name="de Groot N.N."/>
        </authorList>
    </citation>
    <scope>NUCLEOTIDE SEQUENCE [LARGE SCALE GENOMIC DNA]</scope>
    <source>
        <strain evidence="3 4">JC228</strain>
    </source>
</reference>
<dbReference type="InterPro" id="IPR012791">
    <property type="entry name" value="3-oxoacid_CoA-transf_B"/>
</dbReference>
<sequence length="228" mass="24244">MNIKEKIAARAAMEIKEGSIVNLGIGIPTLVADFLPSNKEVFLHSENGLLGVGPTPDEGEVDPEIINAGKLPVTAQIGSSYFSSSESFGMIRGGHVDIAILGALQVAENGDIANWAVPGKDILGVGGAMDLVAGAKEVIVTTQHCAKNGDPKIVRSCDYPITAKNVVKTIITEYAVFRFIDGKMILEEIAEDITLEKLKEITPAEYTVAPNLSKYRVNESKGEVLHGA</sequence>
<dbReference type="InterPro" id="IPR037171">
    <property type="entry name" value="NagB/RpiA_transferase-like"/>
</dbReference>
<dbReference type="PANTHER" id="PTHR13707:SF57">
    <property type="entry name" value="SUCCINYL-COA:3-KETOACID COENZYME A TRANSFERASE SUBUNIT B-RELATED"/>
    <property type="match status" value="1"/>
</dbReference>
<dbReference type="EMBL" id="OAOP01000004">
    <property type="protein sequence ID" value="SNX70753.1"/>
    <property type="molecule type" value="Genomic_DNA"/>
</dbReference>
<comment type="similarity">
    <text evidence="1">Belongs to the 3-oxoacid CoA-transferase subunit B family.</text>
</comment>
<organism evidence="3 4">
    <name type="scientific">Bacillus oleivorans</name>
    <dbReference type="NCBI Taxonomy" id="1448271"/>
    <lineage>
        <taxon>Bacteria</taxon>
        <taxon>Bacillati</taxon>
        <taxon>Bacillota</taxon>
        <taxon>Bacilli</taxon>
        <taxon>Bacillales</taxon>
        <taxon>Bacillaceae</taxon>
        <taxon>Bacillus</taxon>
    </lineage>
</organism>
<dbReference type="PANTHER" id="PTHR13707">
    <property type="entry name" value="KETOACID-COENZYME A TRANSFERASE"/>
    <property type="match status" value="1"/>
</dbReference>
<accession>A0A285CUZ4</accession>
<evidence type="ECO:0000256" key="2">
    <source>
        <dbReference type="ARBA" id="ARBA00022679"/>
    </source>
</evidence>
<protein>
    <submittedName>
        <fullName evidence="3">3-oxoacid CoA-transferase/3-oxoacid CoA-transferase subunit B</fullName>
    </submittedName>
</protein>
<dbReference type="InterPro" id="IPR004164">
    <property type="entry name" value="CoA_transf_AS"/>
</dbReference>
<dbReference type="Gene3D" id="3.40.1080.10">
    <property type="entry name" value="Glutaconate Coenzyme A-transferase"/>
    <property type="match status" value="1"/>
</dbReference>